<evidence type="ECO:0000313" key="2">
    <source>
        <dbReference type="EMBL" id="MEQ7848652.1"/>
    </source>
</evidence>
<keyword evidence="1" id="KW-1133">Transmembrane helix</keyword>
<dbReference type="RefSeq" id="WP_251534240.1">
    <property type="nucleotide sequence ID" value="NZ_JBEFCW010000261.1"/>
</dbReference>
<comment type="caution">
    <text evidence="2">The sequence shown here is derived from an EMBL/GenBank/DDBJ whole genome shotgun (WGS) entry which is preliminary data.</text>
</comment>
<feature type="transmembrane region" description="Helical" evidence="1">
    <location>
        <begin position="12"/>
        <end position="32"/>
    </location>
</feature>
<protein>
    <recommendedName>
        <fullName evidence="4">PH domain-containing protein</fullName>
    </recommendedName>
</protein>
<gene>
    <name evidence="2" type="ORF">V6R90_15325</name>
</gene>
<sequence>MSDQTMRPSILWRLLMTAVAALVVAGFGWNLLRVVRGTMDWTTLTVVVVPLLGLLSLALLLGIGIVWTSRVWIDQTTGTFHQRALWQRREAPLAPPTTVRIHRFVSSSAPGNTGRWFLDVRRPGQADIGVSTPFVPRMDVLAAQLQPALAAHPELAADDETRLCIERPEVIYAPGVR</sequence>
<evidence type="ECO:0000313" key="3">
    <source>
        <dbReference type="Proteomes" id="UP001482520"/>
    </source>
</evidence>
<keyword evidence="3" id="KW-1185">Reference proteome</keyword>
<dbReference type="EMBL" id="JBEGDP010000019">
    <property type="protein sequence ID" value="MEQ7848652.1"/>
    <property type="molecule type" value="Genomic_DNA"/>
</dbReference>
<organism evidence="2 3">
    <name type="scientific">Nocardioides kribbensis</name>
    <dbReference type="NCBI Taxonomy" id="305517"/>
    <lineage>
        <taxon>Bacteria</taxon>
        <taxon>Bacillati</taxon>
        <taxon>Actinomycetota</taxon>
        <taxon>Actinomycetes</taxon>
        <taxon>Propionibacteriales</taxon>
        <taxon>Nocardioidaceae</taxon>
        <taxon>Nocardioides</taxon>
    </lineage>
</organism>
<proteinExistence type="predicted"/>
<dbReference type="Proteomes" id="UP001482520">
    <property type="component" value="Unassembled WGS sequence"/>
</dbReference>
<keyword evidence="1" id="KW-0812">Transmembrane</keyword>
<keyword evidence="1" id="KW-0472">Membrane</keyword>
<accession>A0ABV1P1R0</accession>
<reference evidence="2 3" key="1">
    <citation type="submission" date="2024-02" db="EMBL/GenBank/DDBJ databases">
        <title>Full genome sequence of Nocardioides kribbensis.</title>
        <authorList>
            <person name="Poletto B.L."/>
            <person name="Silva G."/>
            <person name="Galante D."/>
            <person name="Campos K.R."/>
            <person name="Santos M.B.N."/>
            <person name="Sacchi C.T."/>
        </authorList>
    </citation>
    <scope>NUCLEOTIDE SEQUENCE [LARGE SCALE GENOMIC DNA]</scope>
    <source>
        <strain evidence="2 3">O4R</strain>
    </source>
</reference>
<evidence type="ECO:0000256" key="1">
    <source>
        <dbReference type="SAM" id="Phobius"/>
    </source>
</evidence>
<name>A0ABV1P1R0_9ACTN</name>
<evidence type="ECO:0008006" key="4">
    <source>
        <dbReference type="Google" id="ProtNLM"/>
    </source>
</evidence>
<feature type="transmembrane region" description="Helical" evidence="1">
    <location>
        <begin position="44"/>
        <end position="67"/>
    </location>
</feature>